<dbReference type="AlphaFoldDB" id="A0A1L7RNI0"/>
<organism evidence="2">
    <name type="scientific">Actinomyces succiniciruminis</name>
    <dbReference type="NCBI Taxonomy" id="1522002"/>
    <lineage>
        <taxon>Bacteria</taxon>
        <taxon>Bacillati</taxon>
        <taxon>Actinomycetota</taxon>
        <taxon>Actinomycetes</taxon>
        <taxon>Actinomycetales</taxon>
        <taxon>Actinomycetaceae</taxon>
        <taxon>Actinomyces</taxon>
    </lineage>
</organism>
<sequence length="94" mass="10649">MFLTFALEHVAWWWTLQNADQLRIRWAKKASYIHVALFVSATLNNSPQTGYVLLAAVPPVPDNMIMAAAPPLLVFISGINAFLLKRVNFHQKRS</sequence>
<proteinExistence type="predicted"/>
<feature type="transmembrane region" description="Helical" evidence="1">
    <location>
        <begin position="64"/>
        <end position="84"/>
    </location>
</feature>
<evidence type="ECO:0000313" key="2">
    <source>
        <dbReference type="EMBL" id="CED91192.1"/>
    </source>
</evidence>
<reference evidence="2" key="1">
    <citation type="submission" date="2014-07" db="EMBL/GenBank/DDBJ databases">
        <authorList>
            <person name="Zhang J.E."/>
            <person name="Yang H."/>
            <person name="Guo J."/>
            <person name="Deng Z."/>
            <person name="Luo H."/>
            <person name="Luo M."/>
            <person name="Zhao B."/>
        </authorList>
    </citation>
    <scope>NUCLEOTIDE SEQUENCE</scope>
    <source>
        <strain evidence="2">AM4</strain>
    </source>
</reference>
<keyword evidence="1" id="KW-1133">Transmembrane helix</keyword>
<accession>A0A1L7RNI0</accession>
<gene>
    <name evidence="2" type="ORF">AAM4_1360</name>
</gene>
<evidence type="ECO:0000256" key="1">
    <source>
        <dbReference type="SAM" id="Phobius"/>
    </source>
</evidence>
<keyword evidence="1" id="KW-0472">Membrane</keyword>
<keyword evidence="1" id="KW-0812">Transmembrane</keyword>
<protein>
    <submittedName>
        <fullName evidence="2">Uncharacterized protein</fullName>
    </submittedName>
</protein>
<name>A0A1L7RNI0_9ACTO</name>
<dbReference type="EMBL" id="LK995497">
    <property type="protein sequence ID" value="CED91192.1"/>
    <property type="molecule type" value="Genomic_DNA"/>
</dbReference>